<organism evidence="5 6">
    <name type="scientific">Talaromyces pinophilus</name>
    <name type="common">Penicillium pinophilum</name>
    <dbReference type="NCBI Taxonomy" id="128442"/>
    <lineage>
        <taxon>Eukaryota</taxon>
        <taxon>Fungi</taxon>
        <taxon>Dikarya</taxon>
        <taxon>Ascomycota</taxon>
        <taxon>Pezizomycotina</taxon>
        <taxon>Eurotiomycetes</taxon>
        <taxon>Eurotiomycetidae</taxon>
        <taxon>Eurotiales</taxon>
        <taxon>Trichocomaceae</taxon>
        <taxon>Talaromyces</taxon>
        <taxon>Talaromyces sect. Talaromyces</taxon>
    </lineage>
</organism>
<evidence type="ECO:0000259" key="4">
    <source>
        <dbReference type="Pfam" id="PF20237"/>
    </source>
</evidence>
<accession>A0A6V8HE08</accession>
<feature type="region of interest" description="Disordered" evidence="2">
    <location>
        <begin position="226"/>
        <end position="286"/>
    </location>
</feature>
<dbReference type="InterPro" id="IPR046529">
    <property type="entry name" value="DUF6594"/>
</dbReference>
<keyword evidence="1" id="KW-0175">Coiled coil</keyword>
<feature type="coiled-coil region" evidence="1">
    <location>
        <begin position="341"/>
        <end position="378"/>
    </location>
</feature>
<feature type="compositionally biased region" description="Basic residues" evidence="2">
    <location>
        <begin position="236"/>
        <end position="261"/>
    </location>
</feature>
<comment type="caution">
    <text evidence="5">The sequence shown here is derived from an EMBL/GenBank/DDBJ whole genome shotgun (WGS) entry which is preliminary data.</text>
</comment>
<proteinExistence type="predicted"/>
<dbReference type="EMBL" id="DF933830">
    <property type="protein sequence ID" value="GAM39717.1"/>
    <property type="molecule type" value="Genomic_DNA"/>
</dbReference>
<protein>
    <recommendedName>
        <fullName evidence="4">DUF6594 domain-containing protein</fullName>
    </recommendedName>
</protein>
<keyword evidence="3" id="KW-0472">Membrane</keyword>
<feature type="transmembrane region" description="Helical" evidence="3">
    <location>
        <begin position="487"/>
        <end position="505"/>
    </location>
</feature>
<keyword evidence="3" id="KW-1133">Transmembrane helix</keyword>
<dbReference type="Proteomes" id="UP000053095">
    <property type="component" value="Unassembled WGS sequence"/>
</dbReference>
<keyword evidence="3" id="KW-0812">Transmembrane</keyword>
<name>A0A6V8HE08_TALPI</name>
<evidence type="ECO:0000256" key="3">
    <source>
        <dbReference type="SAM" id="Phobius"/>
    </source>
</evidence>
<evidence type="ECO:0000256" key="2">
    <source>
        <dbReference type="SAM" id="MobiDB-lite"/>
    </source>
</evidence>
<dbReference type="PANTHER" id="PTHR34502">
    <property type="entry name" value="DUF6594 DOMAIN-CONTAINING PROTEIN-RELATED"/>
    <property type="match status" value="1"/>
</dbReference>
<reference evidence="6" key="1">
    <citation type="journal article" date="2015" name="Genome Announc.">
        <title>Draft genome sequence of Talaromyces cellulolyticus strain Y-94, a source of lignocellulosic biomass-degrading enzymes.</title>
        <authorList>
            <person name="Fujii T."/>
            <person name="Koike H."/>
            <person name="Sawayama S."/>
            <person name="Yano S."/>
            <person name="Inoue H."/>
        </authorList>
    </citation>
    <scope>NUCLEOTIDE SEQUENCE [LARGE SCALE GENOMIC DNA]</scope>
    <source>
        <strain evidence="6">Y-94</strain>
    </source>
</reference>
<evidence type="ECO:0000313" key="5">
    <source>
        <dbReference type="EMBL" id="GAM39717.1"/>
    </source>
</evidence>
<dbReference type="Pfam" id="PF20237">
    <property type="entry name" value="DUF6594"/>
    <property type="match status" value="1"/>
</dbReference>
<dbReference type="AlphaFoldDB" id="A0A6V8HE08"/>
<feature type="compositionally biased region" description="Polar residues" evidence="2">
    <location>
        <begin position="125"/>
        <end position="161"/>
    </location>
</feature>
<keyword evidence="6" id="KW-1185">Reference proteome</keyword>
<gene>
    <name evidence="5" type="ORF">TCE0_034r11488</name>
</gene>
<dbReference type="PANTHER" id="PTHR34502:SF6">
    <property type="entry name" value="DUF6594 DOMAIN-CONTAINING PROTEIN"/>
    <property type="match status" value="1"/>
</dbReference>
<evidence type="ECO:0000313" key="6">
    <source>
        <dbReference type="Proteomes" id="UP000053095"/>
    </source>
</evidence>
<feature type="region of interest" description="Disordered" evidence="2">
    <location>
        <begin position="1"/>
        <end position="213"/>
    </location>
</feature>
<feature type="domain" description="DUF6594" evidence="4">
    <location>
        <begin position="301"/>
        <end position="469"/>
    </location>
</feature>
<sequence length="506" mass="56690">MPASVSGRRKGSRAARNNKPPLTTSKATANPVPLPAVKEASPPVHSEPQKEPGIQKMAQVGTELIRMQNGAPSNKPNVFQFLQEGDSSSTSSEDTESHSDDDQEEEGLQALAQAESQRDTRDTHSSYLISPESSFRASSPEQTFSVTSRDSVITDPTTSPDGSPATAYLRLADRQHLQKIAQARSRRDAVHQRQSPPPTDDEDEDHDEHSDYSAPEDYYLNERMHYHQQKQQQQQHQHRSHTTHPHTHRQRKHRDRSKTSRRGPSISPDRGTGQLVKSDTSDKNNKIVKTPTVEPKLSSGYALLASKLDSSAVPLIADPKNGDRRLVPVYRRFENVNHRILLHLQDEISQLEEELQMMDEYEAKHRAAMAEKEGSEQLEPGSRRMDVEAAGRYSAFHARRLELVDRLAYKVNQYNDALTNYAKLTRILPKASPKDIQIYRAWMTENAPIAKNETRFLDHDLDLVSLKAAIDANPAAAAARSDNSNGILYFIIGVLSTALLLPLLAY</sequence>
<feature type="compositionally biased region" description="Low complexity" evidence="2">
    <location>
        <begin position="83"/>
        <end position="92"/>
    </location>
</feature>
<evidence type="ECO:0000256" key="1">
    <source>
        <dbReference type="SAM" id="Coils"/>
    </source>
</evidence>